<accession>A0AAD4HDV8</accession>
<evidence type="ECO:0000259" key="1">
    <source>
        <dbReference type="Pfam" id="PF01926"/>
    </source>
</evidence>
<dbReference type="Proteomes" id="UP001195769">
    <property type="component" value="Unassembled WGS sequence"/>
</dbReference>
<dbReference type="EMBL" id="JABBWK010000159">
    <property type="protein sequence ID" value="KAG1889584.1"/>
    <property type="molecule type" value="Genomic_DNA"/>
</dbReference>
<protein>
    <submittedName>
        <fullName evidence="2">GTP-binding protein</fullName>
    </submittedName>
</protein>
<gene>
    <name evidence="2" type="ORF">F5891DRAFT_1131843</name>
</gene>
<feature type="domain" description="G" evidence="1">
    <location>
        <begin position="17"/>
        <end position="156"/>
    </location>
</feature>
<organism evidence="2 3">
    <name type="scientific">Suillus fuscotomentosus</name>
    <dbReference type="NCBI Taxonomy" id="1912939"/>
    <lineage>
        <taxon>Eukaryota</taxon>
        <taxon>Fungi</taxon>
        <taxon>Dikarya</taxon>
        <taxon>Basidiomycota</taxon>
        <taxon>Agaricomycotina</taxon>
        <taxon>Agaricomycetes</taxon>
        <taxon>Agaricomycetidae</taxon>
        <taxon>Boletales</taxon>
        <taxon>Suillineae</taxon>
        <taxon>Suillaceae</taxon>
        <taxon>Suillus</taxon>
    </lineage>
</organism>
<dbReference type="CDD" id="cd00882">
    <property type="entry name" value="Ras_like_GTPase"/>
    <property type="match status" value="1"/>
</dbReference>
<reference evidence="2" key="1">
    <citation type="journal article" date="2020" name="New Phytol.">
        <title>Comparative genomics reveals dynamic genome evolution in host specialist ectomycorrhizal fungi.</title>
        <authorList>
            <person name="Lofgren L.A."/>
            <person name="Nguyen N.H."/>
            <person name="Vilgalys R."/>
            <person name="Ruytinx J."/>
            <person name="Liao H.L."/>
            <person name="Branco S."/>
            <person name="Kuo A."/>
            <person name="LaButti K."/>
            <person name="Lipzen A."/>
            <person name="Andreopoulos W."/>
            <person name="Pangilinan J."/>
            <person name="Riley R."/>
            <person name="Hundley H."/>
            <person name="Na H."/>
            <person name="Barry K."/>
            <person name="Grigoriev I.V."/>
            <person name="Stajich J.E."/>
            <person name="Kennedy P.G."/>
        </authorList>
    </citation>
    <scope>NUCLEOTIDE SEQUENCE</scope>
    <source>
        <strain evidence="2">FC203</strain>
    </source>
</reference>
<dbReference type="GeneID" id="64659001"/>
<name>A0AAD4HDV8_9AGAM</name>
<dbReference type="InterPro" id="IPR027417">
    <property type="entry name" value="P-loop_NTPase"/>
</dbReference>
<evidence type="ECO:0000313" key="3">
    <source>
        <dbReference type="Proteomes" id="UP001195769"/>
    </source>
</evidence>
<dbReference type="RefSeq" id="XP_041217445.1">
    <property type="nucleotide sequence ID" value="XM_041364703.1"/>
</dbReference>
<dbReference type="GO" id="GO:0005525">
    <property type="term" value="F:GTP binding"/>
    <property type="evidence" value="ECO:0007669"/>
    <property type="project" value="InterPro"/>
</dbReference>
<dbReference type="Gene3D" id="3.40.50.300">
    <property type="entry name" value="P-loop containing nucleotide triphosphate hydrolases"/>
    <property type="match status" value="1"/>
</dbReference>
<dbReference type="Pfam" id="PF01926">
    <property type="entry name" value="MMR_HSR1"/>
    <property type="match status" value="1"/>
</dbReference>
<dbReference type="AlphaFoldDB" id="A0AAD4HDV8"/>
<proteinExistence type="predicted"/>
<sequence>MATIDSQNLREIFVRFRVLILGRANAGKTTILQKVCNTMDRPEIYDTKGKKIDAAVVESSIKRGTHEIANEMVFKSNPGFVFHDSCGFEAGSEEEIEKMKKFISDRVHATKLEERIHAIWYCIPMDDHCRTFQRSEEKFFLECDTGHVPVVVVFTKFEALRPVVYGEIKKQLQGVSGEERSKRIAEGVEELFTKTNVLDRLCNPKNRARPKSYVRLQNMNRPNTNCNILLEHTTIALDNKELQLCLISTQQSNMELCIKCAIA</sequence>
<comment type="caution">
    <text evidence="2">The sequence shown here is derived from an EMBL/GenBank/DDBJ whole genome shotgun (WGS) entry which is preliminary data.</text>
</comment>
<evidence type="ECO:0000313" key="2">
    <source>
        <dbReference type="EMBL" id="KAG1889584.1"/>
    </source>
</evidence>
<keyword evidence="3" id="KW-1185">Reference proteome</keyword>
<dbReference type="InterPro" id="IPR006073">
    <property type="entry name" value="GTP-bd"/>
</dbReference>
<dbReference type="SUPFAM" id="SSF52540">
    <property type="entry name" value="P-loop containing nucleoside triphosphate hydrolases"/>
    <property type="match status" value="1"/>
</dbReference>